<dbReference type="Gene3D" id="3.30.1460.10">
    <property type="match status" value="1"/>
</dbReference>
<organism evidence="1 2">
    <name type="scientific">Pseudomonas cucumis</name>
    <dbReference type="NCBI Taxonomy" id="2954082"/>
    <lineage>
        <taxon>Bacteria</taxon>
        <taxon>Pseudomonadati</taxon>
        <taxon>Pseudomonadota</taxon>
        <taxon>Gammaproteobacteria</taxon>
        <taxon>Pseudomonadales</taxon>
        <taxon>Pseudomonadaceae</taxon>
        <taxon>Pseudomonas</taxon>
    </lineage>
</organism>
<reference evidence="1 2" key="1">
    <citation type="submission" date="2023-02" db="EMBL/GenBank/DDBJ databases">
        <title>Evolution of Hrp T3SS in non-pathogenic Pseudomonas fluorescens.</title>
        <authorList>
            <person name="Liao K."/>
            <person name="Wei H."/>
            <person name="Gu Y."/>
        </authorList>
    </citation>
    <scope>NUCLEOTIDE SEQUENCE [LARGE SCALE GENOMIC DNA]</scope>
    <source>
        <strain evidence="1 2">FP1935</strain>
    </source>
</reference>
<evidence type="ECO:0000313" key="2">
    <source>
        <dbReference type="Proteomes" id="UP001239418"/>
    </source>
</evidence>
<name>A0ABY9EQA4_9PSED</name>
<protein>
    <submittedName>
        <fullName evidence="1">CesT family type III secretion system chaperone</fullName>
    </submittedName>
</protein>
<evidence type="ECO:0000313" key="1">
    <source>
        <dbReference type="EMBL" id="WLG82448.1"/>
    </source>
</evidence>
<dbReference type="EMBL" id="CP117454">
    <property type="protein sequence ID" value="WLG82448.1"/>
    <property type="molecule type" value="Genomic_DNA"/>
</dbReference>
<dbReference type="Proteomes" id="UP001239418">
    <property type="component" value="Chromosome"/>
</dbReference>
<dbReference type="SUPFAM" id="SSF69635">
    <property type="entry name" value="Type III secretory system chaperone-like"/>
    <property type="match status" value="1"/>
</dbReference>
<accession>A0ABY9EQA4</accession>
<dbReference type="InterPro" id="IPR010261">
    <property type="entry name" value="Tir_chaperone"/>
</dbReference>
<keyword evidence="2" id="KW-1185">Reference proteome</keyword>
<sequence length="132" mass="15149">MKNAFDLLIEGLVRDYSMSSLPNKQHEDEVYCFQFESGISIKVYQDKFRWIYFVAELGALKKVTSEILIDLLSLNGFSFRKPFFTLGLGKDGVGVLHARVPLIEVNNVEMRRVFEDLLSVGSNIKKTYSFVQ</sequence>
<dbReference type="Pfam" id="PF05932">
    <property type="entry name" value="CesT"/>
    <property type="match status" value="1"/>
</dbReference>
<proteinExistence type="predicted"/>
<dbReference type="RefSeq" id="WP_305445582.1">
    <property type="nucleotide sequence ID" value="NZ_CP117453.1"/>
</dbReference>
<gene>
    <name evidence="1" type="ORF">PSH97_14980</name>
</gene>